<feature type="compositionally biased region" description="Low complexity" evidence="1">
    <location>
        <begin position="113"/>
        <end position="133"/>
    </location>
</feature>
<dbReference type="PANTHER" id="PTHR35393">
    <property type="entry name" value="CHROMOSOME 1, WHOLE GENOME SHOTGUN SEQUENCE"/>
    <property type="match status" value="1"/>
</dbReference>
<evidence type="ECO:0000259" key="2">
    <source>
        <dbReference type="Pfam" id="PF24840"/>
    </source>
</evidence>
<reference evidence="3 4" key="1">
    <citation type="journal article" date="2015" name="Front. Microbiol.">
        <title>Genome sequence of the plant growth promoting endophytic yeast Rhodotorula graminis WP1.</title>
        <authorList>
            <person name="Firrincieli A."/>
            <person name="Otillar R."/>
            <person name="Salamov A."/>
            <person name="Schmutz J."/>
            <person name="Khan Z."/>
            <person name="Redman R.S."/>
            <person name="Fleck N.D."/>
            <person name="Lindquist E."/>
            <person name="Grigoriev I.V."/>
            <person name="Doty S.L."/>
        </authorList>
    </citation>
    <scope>NUCLEOTIDE SEQUENCE [LARGE SCALE GENOMIC DNA]</scope>
    <source>
        <strain evidence="3 4">WP1</strain>
    </source>
</reference>
<dbReference type="InterPro" id="IPR057514">
    <property type="entry name" value="NTF2_SigF"/>
</dbReference>
<organism evidence="3 4">
    <name type="scientific">Rhodotorula graminis (strain WP1)</name>
    <dbReference type="NCBI Taxonomy" id="578459"/>
    <lineage>
        <taxon>Eukaryota</taxon>
        <taxon>Fungi</taxon>
        <taxon>Dikarya</taxon>
        <taxon>Basidiomycota</taxon>
        <taxon>Pucciniomycotina</taxon>
        <taxon>Microbotryomycetes</taxon>
        <taxon>Sporidiobolales</taxon>
        <taxon>Sporidiobolaceae</taxon>
        <taxon>Rhodotorula</taxon>
    </lineage>
</organism>
<gene>
    <name evidence="3" type="ORF">RHOBADRAFT_66100</name>
</gene>
<dbReference type="STRING" id="578459.A0A194SBY1"/>
<feature type="region of interest" description="Disordered" evidence="1">
    <location>
        <begin position="110"/>
        <end position="193"/>
    </location>
</feature>
<evidence type="ECO:0000313" key="4">
    <source>
        <dbReference type="Proteomes" id="UP000053890"/>
    </source>
</evidence>
<feature type="compositionally biased region" description="Low complexity" evidence="1">
    <location>
        <begin position="141"/>
        <end position="157"/>
    </location>
</feature>
<name>A0A194SBY1_RHOGW</name>
<feature type="compositionally biased region" description="Basic residues" evidence="1">
    <location>
        <begin position="162"/>
        <end position="173"/>
    </location>
</feature>
<dbReference type="GeneID" id="28979312"/>
<evidence type="ECO:0000313" key="3">
    <source>
        <dbReference type="EMBL" id="KPV76911.1"/>
    </source>
</evidence>
<dbReference type="AlphaFoldDB" id="A0A194SBY1"/>
<dbReference type="Proteomes" id="UP000053890">
    <property type="component" value="Unassembled WGS sequence"/>
</dbReference>
<dbReference type="OrthoDB" id="2344312at2759"/>
<dbReference type="EMBL" id="KQ474075">
    <property type="protein sequence ID" value="KPV76911.1"/>
    <property type="molecule type" value="Genomic_DNA"/>
</dbReference>
<keyword evidence="4" id="KW-1185">Reference proteome</keyword>
<protein>
    <recommendedName>
        <fullName evidence="2">SigF-like NTF2-like domain-containing protein</fullName>
    </recommendedName>
</protein>
<proteinExistence type="predicted"/>
<evidence type="ECO:0000256" key="1">
    <source>
        <dbReference type="SAM" id="MobiDB-lite"/>
    </source>
</evidence>
<feature type="domain" description="SigF-like NTF2-like" evidence="2">
    <location>
        <begin position="1"/>
        <end position="108"/>
    </location>
</feature>
<dbReference type="RefSeq" id="XP_018272960.1">
    <property type="nucleotide sequence ID" value="XM_018418865.1"/>
</dbReference>
<dbReference type="Pfam" id="PF24840">
    <property type="entry name" value="NTF2_SigF"/>
    <property type="match status" value="1"/>
</dbReference>
<accession>A0A194SBY1</accession>
<dbReference type="PANTHER" id="PTHR35393:SF1">
    <property type="entry name" value="SNOAL-LIKE DOMAIN-CONTAINING PROTEIN"/>
    <property type="match status" value="1"/>
</dbReference>
<sequence length="193" mass="21526">MDNPVTDIRRAVLECAAQEDANDMLQAVDKYFDEQAIFVYPLLNSPPAAGRDGVKAAYKMLRVLSYGQRFDFHSVASDRIYVEKGIEKQKLTLDVTEHLKLSFIPLPDRLNPSRSASSRASTSSRARTTSGASRSRRTRSPTRATTSSRSTARSSTSPMGHGHGHARRRRHPRQVQPLQLSHSRPLFLPLSLA</sequence>